<evidence type="ECO:0000313" key="1">
    <source>
        <dbReference type="EMBL" id="SPE76252.1"/>
    </source>
</evidence>
<name>A0A2N9P7D3_9FLAO</name>
<sequence length="228" mass="26896">MSIEKKEDTLNGIGIASEKAINFVEKLIAEPFMEMTGIFTDKIKLWRFKNQVSIIDKARKFLKEKGIEVPKTMPIKDLSTLLEYASFEENEIMQDNWAKLLANTVDPNNKFDSCYVFSQLLNQLSVDEYHILEYIFYKCFQMSDTDRPYFDKNTLSRLYQGNYQTLLLMLDNLLRLRLIEEEPPKLKDDSSLPYSYPKDEESPKNEIIVTERYRLSLFGVELIRQIRN</sequence>
<dbReference type="EMBL" id="OLKH01000050">
    <property type="protein sequence ID" value="SPE76252.1"/>
    <property type="molecule type" value="Genomic_DNA"/>
</dbReference>
<protein>
    <recommendedName>
        <fullName evidence="3">DUF4393 domain-containing protein</fullName>
    </recommendedName>
</protein>
<evidence type="ECO:0008006" key="3">
    <source>
        <dbReference type="Google" id="ProtNLM"/>
    </source>
</evidence>
<accession>A0A2N9P7D3</accession>
<gene>
    <name evidence="1" type="ORF">FLACOL_00230</name>
</gene>
<reference evidence="1 2" key="1">
    <citation type="submission" date="2018-02" db="EMBL/GenBank/DDBJ databases">
        <authorList>
            <person name="Cohen D.B."/>
            <person name="Kent A.D."/>
        </authorList>
    </citation>
    <scope>NUCLEOTIDE SEQUENCE [LARGE SCALE GENOMIC DNA]</scope>
    <source>
        <strain evidence="1">CIP109753</strain>
    </source>
</reference>
<evidence type="ECO:0000313" key="2">
    <source>
        <dbReference type="Proteomes" id="UP000238180"/>
    </source>
</evidence>
<dbReference type="Proteomes" id="UP000238180">
    <property type="component" value="Unassembled WGS sequence"/>
</dbReference>
<dbReference type="AlphaFoldDB" id="A0A2N9P7D3"/>
<dbReference type="InterPro" id="IPR025506">
    <property type="entry name" value="Abi_alpha"/>
</dbReference>
<dbReference type="Pfam" id="PF14337">
    <property type="entry name" value="Abi_alpha"/>
    <property type="match status" value="1"/>
</dbReference>
<proteinExistence type="predicted"/>
<dbReference type="RefSeq" id="WP_105195290.1">
    <property type="nucleotide sequence ID" value="NZ_OLKH01000050.1"/>
</dbReference>
<organism evidence="1 2">
    <name type="scientific">Flavobacterium columnare</name>
    <dbReference type="NCBI Taxonomy" id="996"/>
    <lineage>
        <taxon>Bacteria</taxon>
        <taxon>Pseudomonadati</taxon>
        <taxon>Bacteroidota</taxon>
        <taxon>Flavobacteriia</taxon>
        <taxon>Flavobacteriales</taxon>
        <taxon>Flavobacteriaceae</taxon>
        <taxon>Flavobacterium</taxon>
    </lineage>
</organism>